<dbReference type="PhylomeDB" id="T1IYR4"/>
<reference evidence="2" key="1">
    <citation type="submission" date="2011-05" db="EMBL/GenBank/DDBJ databases">
        <authorList>
            <person name="Richards S.R."/>
            <person name="Qu J."/>
            <person name="Jiang H."/>
            <person name="Jhangiani S.N."/>
            <person name="Agravi P."/>
            <person name="Goodspeed R."/>
            <person name="Gross S."/>
            <person name="Mandapat C."/>
            <person name="Jackson L."/>
            <person name="Mathew T."/>
            <person name="Pu L."/>
            <person name="Thornton R."/>
            <person name="Saada N."/>
            <person name="Wilczek-Boney K.B."/>
            <person name="Lee S."/>
            <person name="Kovar C."/>
            <person name="Wu Y."/>
            <person name="Scherer S.E."/>
            <person name="Worley K.C."/>
            <person name="Muzny D.M."/>
            <person name="Gibbs R."/>
        </authorList>
    </citation>
    <scope>NUCLEOTIDE SEQUENCE</scope>
    <source>
        <strain evidence="2">Brora</strain>
    </source>
</reference>
<sequence length="228" mass="25958">MLVLVSSTIEAEDEITDLELNRNTANENVLQFTAMGKKFNLPLAPVDDIFAPGFHVYYARSLPNGETKLEVLEESSKALKGTFFQVLPTQGAVYLEKSGDSYQLQGIIDDDKRLVNYQPNSYKLIKLSWVNAKKNPFERANDVASFSGHQILKRKLQVTDKSLKKNKVRIDTLVILDDSHIKRLEAAKISIKKYLGIYWNSVKRRYADIERPKINFRLTGVITADVIH</sequence>
<organism evidence="1 2">
    <name type="scientific">Strigamia maritima</name>
    <name type="common">European centipede</name>
    <name type="synonym">Geophilus maritimus</name>
    <dbReference type="NCBI Taxonomy" id="126957"/>
    <lineage>
        <taxon>Eukaryota</taxon>
        <taxon>Metazoa</taxon>
        <taxon>Ecdysozoa</taxon>
        <taxon>Arthropoda</taxon>
        <taxon>Myriapoda</taxon>
        <taxon>Chilopoda</taxon>
        <taxon>Pleurostigmophora</taxon>
        <taxon>Geophilomorpha</taxon>
        <taxon>Linotaeniidae</taxon>
        <taxon>Strigamia</taxon>
    </lineage>
</organism>
<evidence type="ECO:0000313" key="1">
    <source>
        <dbReference type="EnsemblMetazoa" id="SMAR006381-PA"/>
    </source>
</evidence>
<protein>
    <submittedName>
        <fullName evidence="1">Uncharacterized protein</fullName>
    </submittedName>
</protein>
<name>T1IYR4_STRMM</name>
<dbReference type="AlphaFoldDB" id="T1IYR4"/>
<dbReference type="HOGENOM" id="CLU_1216119_0_0_1"/>
<dbReference type="EMBL" id="JH431694">
    <property type="status" value="NOT_ANNOTATED_CDS"/>
    <property type="molecule type" value="Genomic_DNA"/>
</dbReference>
<dbReference type="Proteomes" id="UP000014500">
    <property type="component" value="Unassembled WGS sequence"/>
</dbReference>
<keyword evidence="2" id="KW-1185">Reference proteome</keyword>
<proteinExistence type="predicted"/>
<dbReference type="EnsemblMetazoa" id="SMAR006381-RA">
    <property type="protein sequence ID" value="SMAR006381-PA"/>
    <property type="gene ID" value="SMAR006381"/>
</dbReference>
<reference evidence="1" key="2">
    <citation type="submission" date="2015-02" db="UniProtKB">
        <authorList>
            <consortium name="EnsemblMetazoa"/>
        </authorList>
    </citation>
    <scope>IDENTIFICATION</scope>
</reference>
<evidence type="ECO:0000313" key="2">
    <source>
        <dbReference type="Proteomes" id="UP000014500"/>
    </source>
</evidence>
<accession>T1IYR4</accession>